<protein>
    <recommendedName>
        <fullName evidence="10">Peflin</fullName>
    </recommendedName>
    <alternativeName>
        <fullName evidence="11">PEF protein with a long N-terminal hydrophobic domain</fullName>
    </alternativeName>
    <alternativeName>
        <fullName evidence="12">Penta-EF hand domain-containing protein 1</fullName>
    </alternativeName>
</protein>
<dbReference type="Proteomes" id="UP001266305">
    <property type="component" value="Unassembled WGS sequence"/>
</dbReference>
<dbReference type="PANTHER" id="PTHR46212">
    <property type="entry name" value="PEFLIN"/>
    <property type="match status" value="1"/>
</dbReference>
<accession>A0ABQ9VDB5</accession>
<dbReference type="PROSITE" id="PS00018">
    <property type="entry name" value="EF_HAND_1"/>
    <property type="match status" value="1"/>
</dbReference>
<evidence type="ECO:0000256" key="5">
    <source>
        <dbReference type="ARBA" id="ARBA00022824"/>
    </source>
</evidence>
<evidence type="ECO:0000256" key="12">
    <source>
        <dbReference type="ARBA" id="ARBA00042606"/>
    </source>
</evidence>
<reference evidence="14 15" key="1">
    <citation type="submission" date="2023-05" db="EMBL/GenBank/DDBJ databases">
        <title>B98-5 Cell Line De Novo Hybrid Assembly: An Optical Mapping Approach.</title>
        <authorList>
            <person name="Kananen K."/>
            <person name="Auerbach J.A."/>
            <person name="Kautto E."/>
            <person name="Blachly J.S."/>
        </authorList>
    </citation>
    <scope>NUCLEOTIDE SEQUENCE [LARGE SCALE GENOMIC DNA]</scope>
    <source>
        <strain evidence="14">B95-8</strain>
        <tissue evidence="14">Cell line</tissue>
    </source>
</reference>
<proteinExistence type="predicted"/>
<keyword evidence="2" id="KW-0963">Cytoplasm</keyword>
<keyword evidence="4" id="KW-0677">Repeat</keyword>
<evidence type="ECO:0000256" key="2">
    <source>
        <dbReference type="ARBA" id="ARBA00022490"/>
    </source>
</evidence>
<dbReference type="EMBL" id="JASSZA010000007">
    <property type="protein sequence ID" value="KAK2106357.1"/>
    <property type="molecule type" value="Genomic_DNA"/>
</dbReference>
<dbReference type="InterPro" id="IPR002048">
    <property type="entry name" value="EF_hand_dom"/>
</dbReference>
<keyword evidence="8" id="KW-0968">Cytoplasmic vesicle</keyword>
<evidence type="ECO:0000256" key="11">
    <source>
        <dbReference type="ARBA" id="ARBA00041490"/>
    </source>
</evidence>
<gene>
    <name evidence="14" type="ORF">P7K49_015871</name>
</gene>
<dbReference type="SUPFAM" id="SSF47473">
    <property type="entry name" value="EF-hand"/>
    <property type="match status" value="1"/>
</dbReference>
<comment type="subcellular location">
    <subcellularLocation>
        <location evidence="9">Cytoplasmic vesicle</location>
        <location evidence="9">COPII-coated vesicle membrane</location>
        <topology evidence="9">Peripheral membrane protein</topology>
    </subcellularLocation>
    <subcellularLocation>
        <location evidence="1">Endoplasmic reticulum</location>
    </subcellularLocation>
</comment>
<keyword evidence="3" id="KW-0479">Metal-binding</keyword>
<evidence type="ECO:0000256" key="7">
    <source>
        <dbReference type="ARBA" id="ARBA00023136"/>
    </source>
</evidence>
<evidence type="ECO:0000313" key="14">
    <source>
        <dbReference type="EMBL" id="KAK2106357.1"/>
    </source>
</evidence>
<keyword evidence="6" id="KW-0106">Calcium</keyword>
<evidence type="ECO:0000259" key="13">
    <source>
        <dbReference type="PROSITE" id="PS50222"/>
    </source>
</evidence>
<evidence type="ECO:0000256" key="9">
    <source>
        <dbReference type="ARBA" id="ARBA00037873"/>
    </source>
</evidence>
<keyword evidence="15" id="KW-1185">Reference proteome</keyword>
<comment type="caution">
    <text evidence="14">The sequence shown here is derived from an EMBL/GenBank/DDBJ whole genome shotgun (WGS) entry which is preliminary data.</text>
</comment>
<evidence type="ECO:0000256" key="1">
    <source>
        <dbReference type="ARBA" id="ARBA00004240"/>
    </source>
</evidence>
<dbReference type="InterPro" id="IPR011992">
    <property type="entry name" value="EF-hand-dom_pair"/>
</dbReference>
<evidence type="ECO:0000313" key="15">
    <source>
        <dbReference type="Proteomes" id="UP001266305"/>
    </source>
</evidence>
<evidence type="ECO:0000256" key="4">
    <source>
        <dbReference type="ARBA" id="ARBA00022737"/>
    </source>
</evidence>
<dbReference type="InterPro" id="IPR051426">
    <property type="entry name" value="Peflin/Sorcin_CaBP"/>
</dbReference>
<evidence type="ECO:0000256" key="3">
    <source>
        <dbReference type="ARBA" id="ARBA00022723"/>
    </source>
</evidence>
<evidence type="ECO:0000256" key="8">
    <source>
        <dbReference type="ARBA" id="ARBA00023329"/>
    </source>
</evidence>
<dbReference type="InterPro" id="IPR018247">
    <property type="entry name" value="EF_Hand_1_Ca_BS"/>
</dbReference>
<dbReference type="Gene3D" id="1.10.238.10">
    <property type="entry name" value="EF-hand"/>
    <property type="match status" value="1"/>
</dbReference>
<dbReference type="PROSITE" id="PS50222">
    <property type="entry name" value="EF_HAND_2"/>
    <property type="match status" value="1"/>
</dbReference>
<keyword evidence="5" id="KW-0256">Endoplasmic reticulum</keyword>
<dbReference type="PANTHER" id="PTHR46212:SF10">
    <property type="entry name" value="PEFLIN"/>
    <property type="match status" value="1"/>
</dbReference>
<evidence type="ECO:0000256" key="10">
    <source>
        <dbReference type="ARBA" id="ARBA00041025"/>
    </source>
</evidence>
<feature type="domain" description="EF-hand" evidence="13">
    <location>
        <begin position="154"/>
        <end position="189"/>
    </location>
</feature>
<evidence type="ECO:0000256" key="6">
    <source>
        <dbReference type="ARBA" id="ARBA00022837"/>
    </source>
</evidence>
<organism evidence="14 15">
    <name type="scientific">Saguinus oedipus</name>
    <name type="common">Cotton-top tamarin</name>
    <name type="synonym">Oedipomidas oedipus</name>
    <dbReference type="NCBI Taxonomy" id="9490"/>
    <lineage>
        <taxon>Eukaryota</taxon>
        <taxon>Metazoa</taxon>
        <taxon>Chordata</taxon>
        <taxon>Craniata</taxon>
        <taxon>Vertebrata</taxon>
        <taxon>Euteleostomi</taxon>
        <taxon>Mammalia</taxon>
        <taxon>Eutheria</taxon>
        <taxon>Euarchontoglires</taxon>
        <taxon>Primates</taxon>
        <taxon>Haplorrhini</taxon>
        <taxon>Platyrrhini</taxon>
        <taxon>Cebidae</taxon>
        <taxon>Callitrichinae</taxon>
        <taxon>Saguinus</taxon>
    </lineage>
</organism>
<sequence length="220" mass="24348">MTRRYRLETAFDTFTRVLRVEEAAQELQDKHQEPLRVATTLDPPIVEGSMAAGYPLVVVMGVLPLEDLMDHQLVEHPMDTPILGCSPLELQEDHMAVQLQGAPMVSHLQIPTVPSSLGLMDREKPEPGSYPGWPFPAFLLMAFTPFPPGGAPPNVDPEAYSWFQSVDSDHSGYISMKELKQALVNCNWSSFNDETCLMMISKSPPCPWARAGAELPDSGQ</sequence>
<name>A0ABQ9VDB5_SAGOE</name>
<keyword evidence="7" id="KW-0472">Membrane</keyword>